<feature type="transmembrane region" description="Helical" evidence="7">
    <location>
        <begin position="105"/>
        <end position="130"/>
    </location>
</feature>
<proteinExistence type="inferred from homology"/>
<dbReference type="PANTHER" id="PTHR30193">
    <property type="entry name" value="ABC TRANSPORTER PERMEASE PROTEIN"/>
    <property type="match status" value="1"/>
</dbReference>
<dbReference type="SUPFAM" id="SSF161098">
    <property type="entry name" value="MetI-like"/>
    <property type="match status" value="1"/>
</dbReference>
<feature type="transmembrane region" description="Helical" evidence="7">
    <location>
        <begin position="142"/>
        <end position="162"/>
    </location>
</feature>
<dbReference type="Gene3D" id="1.10.3720.10">
    <property type="entry name" value="MetI-like"/>
    <property type="match status" value="1"/>
</dbReference>
<dbReference type="GO" id="GO:0005886">
    <property type="term" value="C:plasma membrane"/>
    <property type="evidence" value="ECO:0007669"/>
    <property type="project" value="UniProtKB-SubCell"/>
</dbReference>
<dbReference type="STRING" id="633440.SAMN05421869_119167"/>
<evidence type="ECO:0000256" key="5">
    <source>
        <dbReference type="ARBA" id="ARBA00022989"/>
    </source>
</evidence>
<sequence>MAATTFPERPVRTPNDGPGPDGSRRRGLRHINWARVTPYLLILPAVAFELLVHVVPMIVGIFMSLIELTQLFITNWSAAPFAGLGNFGVALDFSGPLGQQLLRSFGITLGFTVLVVGISYAFGMAAAIVLQRSMRSRGFLRTLFLIPYALPAYAGIIVWKFMLQRDNGLLNQFLVDVLHLTNDRPFWLIGSNAFISVVIVSIWQQWPFAFLMSMAGMQSIPDELYEASAIDGASTWQQVRHITMRMMRPISMVLLLLLFLWTFREFNTPYVLFGPTPPASADLLTVHIYSSSFITWNFGLGSAMSVLLMAFLVVVAGLWALWNRRVRRDA</sequence>
<reference evidence="10 11" key="1">
    <citation type="submission" date="2016-10" db="EMBL/GenBank/DDBJ databases">
        <authorList>
            <person name="de Groot N.N."/>
        </authorList>
    </citation>
    <scope>NUCLEOTIDE SEQUENCE [LARGE SCALE GENOMIC DNA]</scope>
    <source>
        <strain evidence="10 11">CGMCC 4.6533</strain>
    </source>
</reference>
<keyword evidence="11" id="KW-1185">Reference proteome</keyword>
<dbReference type="PANTHER" id="PTHR30193:SF37">
    <property type="entry name" value="INNER MEMBRANE ABC TRANSPORTER PERMEASE PROTEIN YCJO"/>
    <property type="match status" value="1"/>
</dbReference>
<feature type="region of interest" description="Disordered" evidence="8">
    <location>
        <begin position="1"/>
        <end position="24"/>
    </location>
</feature>
<keyword evidence="5 7" id="KW-1133">Transmembrane helix</keyword>
<feature type="transmembrane region" description="Helical" evidence="7">
    <location>
        <begin position="186"/>
        <end position="203"/>
    </location>
</feature>
<dbReference type="CDD" id="cd06261">
    <property type="entry name" value="TM_PBP2"/>
    <property type="match status" value="1"/>
</dbReference>
<evidence type="ECO:0000313" key="11">
    <source>
        <dbReference type="Proteomes" id="UP000199202"/>
    </source>
</evidence>
<dbReference type="GO" id="GO:0055085">
    <property type="term" value="P:transmembrane transport"/>
    <property type="evidence" value="ECO:0007669"/>
    <property type="project" value="InterPro"/>
</dbReference>
<gene>
    <name evidence="10" type="ORF">SAMN05421869_119167</name>
</gene>
<name>A0A1G9FBV8_9ACTN</name>
<dbReference type="PROSITE" id="PS50928">
    <property type="entry name" value="ABC_TM1"/>
    <property type="match status" value="1"/>
</dbReference>
<dbReference type="InterPro" id="IPR051393">
    <property type="entry name" value="ABC_transporter_permease"/>
</dbReference>
<evidence type="ECO:0000256" key="1">
    <source>
        <dbReference type="ARBA" id="ARBA00004651"/>
    </source>
</evidence>
<keyword evidence="6 7" id="KW-0472">Membrane</keyword>
<feature type="transmembrane region" description="Helical" evidence="7">
    <location>
        <begin position="39"/>
        <end position="66"/>
    </location>
</feature>
<keyword evidence="4 7" id="KW-0812">Transmembrane</keyword>
<evidence type="ECO:0000256" key="4">
    <source>
        <dbReference type="ARBA" id="ARBA00022692"/>
    </source>
</evidence>
<dbReference type="EMBL" id="FNDJ01000019">
    <property type="protein sequence ID" value="SDK85895.1"/>
    <property type="molecule type" value="Genomic_DNA"/>
</dbReference>
<evidence type="ECO:0000256" key="7">
    <source>
        <dbReference type="RuleBase" id="RU363032"/>
    </source>
</evidence>
<keyword evidence="2 7" id="KW-0813">Transport</keyword>
<evidence type="ECO:0000256" key="2">
    <source>
        <dbReference type="ARBA" id="ARBA00022448"/>
    </source>
</evidence>
<evidence type="ECO:0000313" key="10">
    <source>
        <dbReference type="EMBL" id="SDK85895.1"/>
    </source>
</evidence>
<dbReference type="OrthoDB" id="34224at2"/>
<comment type="similarity">
    <text evidence="7">Belongs to the binding-protein-dependent transport system permease family.</text>
</comment>
<dbReference type="InterPro" id="IPR000515">
    <property type="entry name" value="MetI-like"/>
</dbReference>
<feature type="domain" description="ABC transmembrane type-1" evidence="9">
    <location>
        <begin position="105"/>
        <end position="319"/>
    </location>
</feature>
<comment type="subcellular location">
    <subcellularLocation>
        <location evidence="1 7">Cell membrane</location>
        <topology evidence="1 7">Multi-pass membrane protein</topology>
    </subcellularLocation>
</comment>
<organism evidence="10 11">
    <name type="scientific">Nonomuraea jiangxiensis</name>
    <dbReference type="NCBI Taxonomy" id="633440"/>
    <lineage>
        <taxon>Bacteria</taxon>
        <taxon>Bacillati</taxon>
        <taxon>Actinomycetota</taxon>
        <taxon>Actinomycetes</taxon>
        <taxon>Streptosporangiales</taxon>
        <taxon>Streptosporangiaceae</taxon>
        <taxon>Nonomuraea</taxon>
    </lineage>
</organism>
<accession>A0A1G9FBV8</accession>
<dbReference type="AlphaFoldDB" id="A0A1G9FBV8"/>
<evidence type="ECO:0000256" key="3">
    <source>
        <dbReference type="ARBA" id="ARBA00022475"/>
    </source>
</evidence>
<feature type="transmembrane region" description="Helical" evidence="7">
    <location>
        <begin position="246"/>
        <end position="263"/>
    </location>
</feature>
<keyword evidence="10" id="KW-0762">Sugar transport</keyword>
<dbReference type="RefSeq" id="WP_090941933.1">
    <property type="nucleotide sequence ID" value="NZ_FNDJ01000019.1"/>
</dbReference>
<dbReference type="Proteomes" id="UP000199202">
    <property type="component" value="Unassembled WGS sequence"/>
</dbReference>
<dbReference type="Pfam" id="PF00528">
    <property type="entry name" value="BPD_transp_1"/>
    <property type="match status" value="1"/>
</dbReference>
<dbReference type="InterPro" id="IPR035906">
    <property type="entry name" value="MetI-like_sf"/>
</dbReference>
<keyword evidence="3" id="KW-1003">Cell membrane</keyword>
<feature type="transmembrane region" description="Helical" evidence="7">
    <location>
        <begin position="298"/>
        <end position="322"/>
    </location>
</feature>
<protein>
    <submittedName>
        <fullName evidence="10">Multiple sugar transport system permease protein</fullName>
    </submittedName>
</protein>
<evidence type="ECO:0000256" key="8">
    <source>
        <dbReference type="SAM" id="MobiDB-lite"/>
    </source>
</evidence>
<evidence type="ECO:0000256" key="6">
    <source>
        <dbReference type="ARBA" id="ARBA00023136"/>
    </source>
</evidence>
<evidence type="ECO:0000259" key="9">
    <source>
        <dbReference type="PROSITE" id="PS50928"/>
    </source>
</evidence>